<evidence type="ECO:0000259" key="9">
    <source>
        <dbReference type="PROSITE" id="PS50893"/>
    </source>
</evidence>
<dbReference type="InterPro" id="IPR003439">
    <property type="entry name" value="ABC_transporter-like_ATP-bd"/>
</dbReference>
<keyword evidence="12" id="KW-1185">Reference proteome</keyword>
<dbReference type="Gene3D" id="3.40.50.300">
    <property type="entry name" value="P-loop containing nucleotide triphosphate hydrolases"/>
    <property type="match status" value="1"/>
</dbReference>
<dbReference type="SUPFAM" id="SSF90123">
    <property type="entry name" value="ABC transporter transmembrane region"/>
    <property type="match status" value="1"/>
</dbReference>
<feature type="region of interest" description="Disordered" evidence="7">
    <location>
        <begin position="320"/>
        <end position="349"/>
    </location>
</feature>
<dbReference type="PROSITE" id="PS50893">
    <property type="entry name" value="ABC_TRANSPORTER_2"/>
    <property type="match status" value="1"/>
</dbReference>
<evidence type="ECO:0000256" key="6">
    <source>
        <dbReference type="ARBA" id="ARBA00023136"/>
    </source>
</evidence>
<dbReference type="InterPro" id="IPR027417">
    <property type="entry name" value="P-loop_NTPase"/>
</dbReference>
<name>A0ABN3MNA3_9ACTN</name>
<feature type="compositionally biased region" description="Polar residues" evidence="7">
    <location>
        <begin position="320"/>
        <end position="331"/>
    </location>
</feature>
<dbReference type="PROSITE" id="PS50929">
    <property type="entry name" value="ABC_TM1F"/>
    <property type="match status" value="1"/>
</dbReference>
<dbReference type="Gene3D" id="1.20.1560.10">
    <property type="entry name" value="ABC transporter type 1, transmembrane domain"/>
    <property type="match status" value="1"/>
</dbReference>
<dbReference type="InterPro" id="IPR017871">
    <property type="entry name" value="ABC_transporter-like_CS"/>
</dbReference>
<feature type="domain" description="ABC transmembrane type-1" evidence="10">
    <location>
        <begin position="27"/>
        <end position="307"/>
    </location>
</feature>
<dbReference type="Pfam" id="PF00664">
    <property type="entry name" value="ABC_membrane"/>
    <property type="match status" value="1"/>
</dbReference>
<evidence type="ECO:0000256" key="5">
    <source>
        <dbReference type="ARBA" id="ARBA00022989"/>
    </source>
</evidence>
<dbReference type="GO" id="GO:0005524">
    <property type="term" value="F:ATP binding"/>
    <property type="evidence" value="ECO:0007669"/>
    <property type="project" value="UniProtKB-KW"/>
</dbReference>
<proteinExistence type="predicted"/>
<comment type="caution">
    <text evidence="11">The sequence shown here is derived from an EMBL/GenBank/DDBJ whole genome shotgun (WGS) entry which is preliminary data.</text>
</comment>
<dbReference type="PROSITE" id="PS00211">
    <property type="entry name" value="ABC_TRANSPORTER_1"/>
    <property type="match status" value="1"/>
</dbReference>
<gene>
    <name evidence="11" type="ORF">GCM10010393_41800</name>
</gene>
<dbReference type="SUPFAM" id="SSF52540">
    <property type="entry name" value="P-loop containing nucleoside triphosphate hydrolases"/>
    <property type="match status" value="1"/>
</dbReference>
<dbReference type="Proteomes" id="UP001499942">
    <property type="component" value="Unassembled WGS sequence"/>
</dbReference>
<dbReference type="PANTHER" id="PTHR43394:SF1">
    <property type="entry name" value="ATP-BINDING CASSETTE SUB-FAMILY B MEMBER 10, MITOCHONDRIAL"/>
    <property type="match status" value="1"/>
</dbReference>
<evidence type="ECO:0000313" key="11">
    <source>
        <dbReference type="EMBL" id="GAA2504840.1"/>
    </source>
</evidence>
<evidence type="ECO:0000256" key="4">
    <source>
        <dbReference type="ARBA" id="ARBA00022840"/>
    </source>
</evidence>
<comment type="subcellular location">
    <subcellularLocation>
        <location evidence="1">Cell membrane</location>
        <topology evidence="1">Multi-pass membrane protein</topology>
    </subcellularLocation>
</comment>
<dbReference type="Pfam" id="PF00005">
    <property type="entry name" value="ABC_tran"/>
    <property type="match status" value="1"/>
</dbReference>
<reference evidence="11 12" key="1">
    <citation type="journal article" date="2019" name="Int. J. Syst. Evol. Microbiol.">
        <title>The Global Catalogue of Microorganisms (GCM) 10K type strain sequencing project: providing services to taxonomists for standard genome sequencing and annotation.</title>
        <authorList>
            <consortium name="The Broad Institute Genomics Platform"/>
            <consortium name="The Broad Institute Genome Sequencing Center for Infectious Disease"/>
            <person name="Wu L."/>
            <person name="Ma J."/>
        </authorList>
    </citation>
    <scope>NUCLEOTIDE SEQUENCE [LARGE SCALE GENOMIC DNA]</scope>
    <source>
        <strain evidence="11 12">JCM 5062</strain>
    </source>
</reference>
<sequence length="589" mass="61820">MNDVVAAGMPGLRMLARLTRGHRATLALGVVLTLCALAAGLAQPLLVSHTVNAAGRHGPLPWHAFGALAALVTAQALLQACNGYMLGRTGENIILQLRSTLIGHLLRLPVRDYQHHRLGDLLSRTSSDTTALRTALATGCTDAVTGVIGLLGTLALMAWLDLWLLTTALAVVAAIALTVLPALHRMRPAAEANQQVLGQMSADLERALSAIRTVRMSGATQRETDRITSHARQAHAAGLRIARLNAVVMPASELALHTALTATVVVGAVRSAQGTASIADLAAFLLYLNYLSVPLTALVSAAALLQQASGAATRVAETLAQPQEANTSPHTRSAPIGTTNSTPTPTPGTPALEFQNVWYSHNRERAELRGASFQLPPRGVTTLLGASGSGKTTVLNLAAGLYTPDSGRILFHGNDISWLPASSYRRSVGLVEQHSPLLHGSIRDNLAYAAPEATDEELWAVLELTGLATHVRALPDALDTMVGEHGTALSGGQRQRIAIARALAARPALLLLDEPTAHLDPTSEESVITALHDIGQHCALLVVTHRETALTDTAHRLLLDNGVTHSACGDPLPEQAPSQEEGKGAVSVS</sequence>
<feature type="transmembrane region" description="Helical" evidence="8">
    <location>
        <begin position="162"/>
        <end position="183"/>
    </location>
</feature>
<dbReference type="InterPro" id="IPR011527">
    <property type="entry name" value="ABC1_TM_dom"/>
</dbReference>
<dbReference type="CDD" id="cd18551">
    <property type="entry name" value="ABC_6TM_LmrA_like"/>
    <property type="match status" value="1"/>
</dbReference>
<feature type="transmembrane region" description="Helical" evidence="8">
    <location>
        <begin position="281"/>
        <end position="305"/>
    </location>
</feature>
<evidence type="ECO:0000256" key="3">
    <source>
        <dbReference type="ARBA" id="ARBA00022741"/>
    </source>
</evidence>
<evidence type="ECO:0000256" key="8">
    <source>
        <dbReference type="SAM" id="Phobius"/>
    </source>
</evidence>
<feature type="transmembrane region" description="Helical" evidence="8">
    <location>
        <begin position="134"/>
        <end position="156"/>
    </location>
</feature>
<dbReference type="InterPro" id="IPR003593">
    <property type="entry name" value="AAA+_ATPase"/>
</dbReference>
<dbReference type="InterPro" id="IPR039421">
    <property type="entry name" value="Type_1_exporter"/>
</dbReference>
<dbReference type="PANTHER" id="PTHR43394">
    <property type="entry name" value="ATP-DEPENDENT PERMEASE MDL1, MITOCHONDRIAL"/>
    <property type="match status" value="1"/>
</dbReference>
<keyword evidence="6 8" id="KW-0472">Membrane</keyword>
<evidence type="ECO:0000259" key="10">
    <source>
        <dbReference type="PROSITE" id="PS50929"/>
    </source>
</evidence>
<organism evidence="11 12">
    <name type="scientific">Streptomyces gobitricini</name>
    <dbReference type="NCBI Taxonomy" id="68211"/>
    <lineage>
        <taxon>Bacteria</taxon>
        <taxon>Bacillati</taxon>
        <taxon>Actinomycetota</taxon>
        <taxon>Actinomycetes</taxon>
        <taxon>Kitasatosporales</taxon>
        <taxon>Streptomycetaceae</taxon>
        <taxon>Streptomyces</taxon>
    </lineage>
</organism>
<dbReference type="EMBL" id="BAAASR010000022">
    <property type="protein sequence ID" value="GAA2504840.1"/>
    <property type="molecule type" value="Genomic_DNA"/>
</dbReference>
<protein>
    <submittedName>
        <fullName evidence="11">ABC transporter ATP-binding protein</fullName>
    </submittedName>
</protein>
<feature type="region of interest" description="Disordered" evidence="7">
    <location>
        <begin position="568"/>
        <end position="589"/>
    </location>
</feature>
<evidence type="ECO:0000313" key="12">
    <source>
        <dbReference type="Proteomes" id="UP001499942"/>
    </source>
</evidence>
<keyword evidence="2 8" id="KW-0812">Transmembrane</keyword>
<evidence type="ECO:0000256" key="7">
    <source>
        <dbReference type="SAM" id="MobiDB-lite"/>
    </source>
</evidence>
<dbReference type="SMART" id="SM00382">
    <property type="entry name" value="AAA"/>
    <property type="match status" value="1"/>
</dbReference>
<feature type="transmembrane region" description="Helical" evidence="8">
    <location>
        <begin position="60"/>
        <end position="78"/>
    </location>
</feature>
<evidence type="ECO:0000256" key="1">
    <source>
        <dbReference type="ARBA" id="ARBA00004651"/>
    </source>
</evidence>
<accession>A0ABN3MNA3</accession>
<keyword evidence="3" id="KW-0547">Nucleotide-binding</keyword>
<feature type="domain" description="ABC transporter" evidence="9">
    <location>
        <begin position="352"/>
        <end position="587"/>
    </location>
</feature>
<keyword evidence="5 8" id="KW-1133">Transmembrane helix</keyword>
<evidence type="ECO:0000256" key="2">
    <source>
        <dbReference type="ARBA" id="ARBA00022692"/>
    </source>
</evidence>
<dbReference type="InterPro" id="IPR036640">
    <property type="entry name" value="ABC1_TM_sf"/>
</dbReference>
<keyword evidence="4 11" id="KW-0067">ATP-binding</keyword>